<evidence type="ECO:0000313" key="2">
    <source>
        <dbReference type="Proteomes" id="UP000003412"/>
    </source>
</evidence>
<keyword evidence="2" id="KW-1185">Reference proteome</keyword>
<gene>
    <name evidence="1" type="ORF">NT05LM_2875a</name>
</gene>
<sequence>TNLTFNQMLSIAKFGMTNKIDIKSLNLKGDSNPMDGIYYYKLNESSVQSISNEFADELGIKQPFPGATPYADESSSKTSSSN</sequence>
<accession>A0ABP2JXI6</accession>
<dbReference type="Gene3D" id="3.40.630.190">
    <property type="entry name" value="LCP protein"/>
    <property type="match status" value="1"/>
</dbReference>
<evidence type="ECO:0000313" key="1">
    <source>
        <dbReference type="EMBL" id="EFR86711.1"/>
    </source>
</evidence>
<feature type="non-terminal residue" evidence="1">
    <location>
        <position position="1"/>
    </location>
</feature>
<proteinExistence type="predicted"/>
<dbReference type="EMBL" id="ADXF01000943">
    <property type="protein sequence ID" value="EFR86711.1"/>
    <property type="molecule type" value="Genomic_DNA"/>
</dbReference>
<comment type="caution">
    <text evidence="1">The sequence shown here is derived from an EMBL/GenBank/DDBJ whole genome shotgun (WGS) entry which is preliminary data.</text>
</comment>
<organism evidence="1 2">
    <name type="scientific">Listeria marthii FSL S4-120</name>
    <dbReference type="NCBI Taxonomy" id="702457"/>
    <lineage>
        <taxon>Bacteria</taxon>
        <taxon>Bacillati</taxon>
        <taxon>Bacillota</taxon>
        <taxon>Bacilli</taxon>
        <taxon>Bacillales</taxon>
        <taxon>Listeriaceae</taxon>
        <taxon>Listeria</taxon>
    </lineage>
</organism>
<protein>
    <submittedName>
        <fullName evidence="1">YvhJ protein</fullName>
    </submittedName>
</protein>
<dbReference type="Proteomes" id="UP000003412">
    <property type="component" value="Chromosome"/>
</dbReference>
<reference evidence="1 2" key="1">
    <citation type="journal article" date="2010" name="Microbiol. Resour. Announc.">
        <title>Comparative genomics of the bacterial genus Listeria: Genome evolution is characterized by limited gene acquisition and limited gene loss.</title>
        <authorList>
            <person name="den Bakker H.C."/>
            <person name="Cummings C.A."/>
            <person name="Ferreira V."/>
            <person name="Vatta P."/>
            <person name="Orsi R.H."/>
            <person name="Degoricija L."/>
            <person name="Barker M."/>
            <person name="Petrauskene O."/>
            <person name="Furtado M.R."/>
            <person name="Wiedmann M."/>
        </authorList>
    </citation>
    <scope>NUCLEOTIDE SEQUENCE [LARGE SCALE GENOMIC DNA]</scope>
    <source>
        <strain evidence="1 2">FSL S4-120</strain>
    </source>
</reference>
<name>A0ABP2JXI6_9LIST</name>